<comment type="caution">
    <text evidence="3">The sequence shown here is derived from an EMBL/GenBank/DDBJ whole genome shotgun (WGS) entry which is preliminary data.</text>
</comment>
<dbReference type="InterPro" id="IPR000424">
    <property type="entry name" value="Primosome_PriB/ssb"/>
</dbReference>
<organism evidence="3 4">
    <name type="scientific">Blautia obeum</name>
    <dbReference type="NCBI Taxonomy" id="40520"/>
    <lineage>
        <taxon>Bacteria</taxon>
        <taxon>Bacillati</taxon>
        <taxon>Bacillota</taxon>
        <taxon>Clostridia</taxon>
        <taxon>Lachnospirales</taxon>
        <taxon>Lachnospiraceae</taxon>
        <taxon>Blautia</taxon>
    </lineage>
</organism>
<evidence type="ECO:0000313" key="3">
    <source>
        <dbReference type="EMBL" id="RGR44412.1"/>
    </source>
</evidence>
<dbReference type="PROSITE" id="PS50935">
    <property type="entry name" value="SSB"/>
    <property type="match status" value="2"/>
</dbReference>
<dbReference type="Gene3D" id="2.40.50.140">
    <property type="entry name" value="Nucleic acid-binding proteins"/>
    <property type="match status" value="2"/>
</dbReference>
<evidence type="ECO:0000313" key="4">
    <source>
        <dbReference type="Proteomes" id="UP000285839"/>
    </source>
</evidence>
<dbReference type="NCBIfam" id="NF004476">
    <property type="entry name" value="PRK05813.1"/>
    <property type="match status" value="1"/>
</dbReference>
<dbReference type="RefSeq" id="WP_118031764.1">
    <property type="nucleotide sequence ID" value="NZ_QRUH01000029.1"/>
</dbReference>
<evidence type="ECO:0000256" key="1">
    <source>
        <dbReference type="ARBA" id="ARBA00023125"/>
    </source>
</evidence>
<keyword evidence="1 2" id="KW-0238">DNA-binding</keyword>
<dbReference type="Pfam" id="PF00436">
    <property type="entry name" value="SSB"/>
    <property type="match status" value="1"/>
</dbReference>
<dbReference type="EMBL" id="QRUH01000029">
    <property type="protein sequence ID" value="RGR44412.1"/>
    <property type="molecule type" value="Genomic_DNA"/>
</dbReference>
<dbReference type="Proteomes" id="UP000285839">
    <property type="component" value="Unassembled WGS sequence"/>
</dbReference>
<dbReference type="CDD" id="cd04496">
    <property type="entry name" value="SSB_OBF"/>
    <property type="match status" value="1"/>
</dbReference>
<dbReference type="SUPFAM" id="SSF50249">
    <property type="entry name" value="Nucleic acid-binding proteins"/>
    <property type="match status" value="1"/>
</dbReference>
<evidence type="ECO:0000256" key="2">
    <source>
        <dbReference type="PROSITE-ProRule" id="PRU00252"/>
    </source>
</evidence>
<proteinExistence type="predicted"/>
<dbReference type="GO" id="GO:0003697">
    <property type="term" value="F:single-stranded DNA binding"/>
    <property type="evidence" value="ECO:0007669"/>
    <property type="project" value="InterPro"/>
</dbReference>
<accession>A0A412EKT2</accession>
<dbReference type="AlphaFoldDB" id="A0A412EKT2"/>
<protein>
    <submittedName>
        <fullName evidence="3">Single-stranded DNA-binding protein</fullName>
    </submittedName>
</protein>
<sequence>MNKLLENNQVTLVGEIKTEFEFSHEVYGEKFYRFELSVERFSGTKDVLPVVVSERLIDVKQNYTGEMMEIQGQFRSFNKHEENHSRLLLFVFAREAKFMDKDALPVNQILLDGFTCKKPVYRTTPNGREIADVLLAVNRSYGISDYIPCICWGRNARYMGTCGTGTHIILQGRIQSREYNKKVGNQVEKKTAYEVSAYWVEDKTV</sequence>
<name>A0A412EKT2_9FIRM</name>
<gene>
    <name evidence="3" type="ORF">DWY46_18765</name>
</gene>
<dbReference type="InterPro" id="IPR012340">
    <property type="entry name" value="NA-bd_OB-fold"/>
</dbReference>
<reference evidence="3 4" key="1">
    <citation type="submission" date="2018-08" db="EMBL/GenBank/DDBJ databases">
        <title>A genome reference for cultivated species of the human gut microbiota.</title>
        <authorList>
            <person name="Zou Y."/>
            <person name="Xue W."/>
            <person name="Luo G."/>
        </authorList>
    </citation>
    <scope>NUCLEOTIDE SEQUENCE [LARGE SCALE GENOMIC DNA]</scope>
    <source>
        <strain evidence="3 4">AF25-21</strain>
    </source>
</reference>